<evidence type="ECO:0000313" key="2">
    <source>
        <dbReference type="Proteomes" id="UP000225740"/>
    </source>
</evidence>
<keyword evidence="2" id="KW-1185">Reference proteome</keyword>
<dbReference type="Pfam" id="PF13469">
    <property type="entry name" value="Sulfotransfer_3"/>
    <property type="match status" value="1"/>
</dbReference>
<evidence type="ECO:0000313" key="1">
    <source>
        <dbReference type="EMBL" id="PHQ34282.1"/>
    </source>
</evidence>
<dbReference type="GeneID" id="90609714"/>
<comment type="caution">
    <text evidence="1">The sequence shown here is derived from an EMBL/GenBank/DDBJ whole genome shotgun (WGS) entry which is preliminary data.</text>
</comment>
<evidence type="ECO:0008006" key="3">
    <source>
        <dbReference type="Google" id="ProtNLM"/>
    </source>
</evidence>
<dbReference type="InterPro" id="IPR027417">
    <property type="entry name" value="P-loop_NTPase"/>
</dbReference>
<gene>
    <name evidence="1" type="ORF">CEE69_16785</name>
</gene>
<dbReference type="Proteomes" id="UP000225740">
    <property type="component" value="Unassembled WGS sequence"/>
</dbReference>
<dbReference type="RefSeq" id="WP_099261789.1">
    <property type="nucleotide sequence ID" value="NZ_NIZW01000012.1"/>
</dbReference>
<dbReference type="OrthoDB" id="5432096at2"/>
<proteinExistence type="predicted"/>
<protein>
    <recommendedName>
        <fullName evidence="3">Sulfotransferase family protein</fullName>
    </recommendedName>
</protein>
<sequence length="314" mass="35976">MPRPNFLLLVYYARSGSTFLASRVAQEAPSVIVLPELEFPVHLLYCDTPQERLKQMALDGRTASLNISWERLKRLAEDPANESLCSFLTELAIEYRKSVNPGLSHVAPHSILLKHGKYINAHAGVLSKSFGSYKWLSISRDPRACLSSAWNTTSIFKYRKMSNSGPLRACIRYRRFMRMITSLDEERTCSIRYEDLIGDYGQTIDGVLSFAGVERSPQSTIAYKIGRQMSAHSRIHEAPEQTRVYGWEDELPLRHRFIIEASLPDLCNDRQIANALPKMHQWRFWAISCIEYLLLDPYHFLASRLVTKEHSAHG</sequence>
<accession>A0A2G1W5H9</accession>
<dbReference type="SUPFAM" id="SSF52540">
    <property type="entry name" value="P-loop containing nucleoside triphosphate hydrolases"/>
    <property type="match status" value="1"/>
</dbReference>
<name>A0A2G1W5H9_9BACT</name>
<reference evidence="1 2" key="1">
    <citation type="submission" date="2017-06" db="EMBL/GenBank/DDBJ databases">
        <title>Description of Rhodopirellula bahusiensis sp. nov.</title>
        <authorList>
            <person name="Kizina J."/>
            <person name="Harder J."/>
        </authorList>
    </citation>
    <scope>NUCLEOTIDE SEQUENCE [LARGE SCALE GENOMIC DNA]</scope>
    <source>
        <strain evidence="1 2">SWK21</strain>
    </source>
</reference>
<dbReference type="Gene3D" id="3.40.50.300">
    <property type="entry name" value="P-loop containing nucleotide triphosphate hydrolases"/>
    <property type="match status" value="1"/>
</dbReference>
<organism evidence="1 2">
    <name type="scientific">Rhodopirellula bahusiensis</name>
    <dbReference type="NCBI Taxonomy" id="2014065"/>
    <lineage>
        <taxon>Bacteria</taxon>
        <taxon>Pseudomonadati</taxon>
        <taxon>Planctomycetota</taxon>
        <taxon>Planctomycetia</taxon>
        <taxon>Pirellulales</taxon>
        <taxon>Pirellulaceae</taxon>
        <taxon>Rhodopirellula</taxon>
    </lineage>
</organism>
<dbReference type="AlphaFoldDB" id="A0A2G1W5H9"/>
<dbReference type="EMBL" id="NIZW01000012">
    <property type="protein sequence ID" value="PHQ34282.1"/>
    <property type="molecule type" value="Genomic_DNA"/>
</dbReference>